<proteinExistence type="predicted"/>
<name>A0ABT6WG77_9ACTN</name>
<dbReference type="PROSITE" id="PS00201">
    <property type="entry name" value="FLAVODOXIN"/>
    <property type="match status" value="1"/>
</dbReference>
<dbReference type="InterPro" id="IPR029039">
    <property type="entry name" value="Flavoprotein-like_sf"/>
</dbReference>
<dbReference type="RefSeq" id="WP_282758546.1">
    <property type="nucleotide sequence ID" value="NZ_JASCTH010000005.1"/>
</dbReference>
<gene>
    <name evidence="2" type="ORF">QLQ12_08910</name>
</gene>
<dbReference type="InterPro" id="IPR008254">
    <property type="entry name" value="Flavodoxin/NO_synth"/>
</dbReference>
<dbReference type="Gene3D" id="3.40.50.360">
    <property type="match status" value="1"/>
</dbReference>
<accession>A0ABT6WG77</accession>
<dbReference type="Proteomes" id="UP001241758">
    <property type="component" value="Unassembled WGS sequence"/>
</dbReference>
<organism evidence="2 3">
    <name type="scientific">Actinoplanes sandaracinus</name>
    <dbReference type="NCBI Taxonomy" id="3045177"/>
    <lineage>
        <taxon>Bacteria</taxon>
        <taxon>Bacillati</taxon>
        <taxon>Actinomycetota</taxon>
        <taxon>Actinomycetes</taxon>
        <taxon>Micromonosporales</taxon>
        <taxon>Micromonosporaceae</taxon>
        <taxon>Actinoplanes</taxon>
    </lineage>
</organism>
<evidence type="ECO:0000259" key="1">
    <source>
        <dbReference type="PROSITE" id="PS50902"/>
    </source>
</evidence>
<sequence>MKALIVYESMLGTTEAIARAVAERLEMSFDVTVADVRTLPAAGDTDLLIVGAPTHAFSMSRHRTRADATWHGRRKARAPEIGIREYLDCSPWLTGIHAAAFDTALRKPSLPGSAARKAYRRLDGLGCHMLTAAKSFYVTTATGPLLDGELERARRWADTVAATVLAVRRPASTM</sequence>
<feature type="domain" description="Flavodoxin-like" evidence="1">
    <location>
        <begin position="3"/>
        <end position="161"/>
    </location>
</feature>
<evidence type="ECO:0000313" key="2">
    <source>
        <dbReference type="EMBL" id="MDI6098719.1"/>
    </source>
</evidence>
<keyword evidence="3" id="KW-1185">Reference proteome</keyword>
<dbReference type="Pfam" id="PF00258">
    <property type="entry name" value="Flavodoxin_1"/>
    <property type="match status" value="1"/>
</dbReference>
<protein>
    <submittedName>
        <fullName evidence="2">Flavodoxin domain-containing protein</fullName>
    </submittedName>
</protein>
<reference evidence="2 3" key="1">
    <citation type="submission" date="2023-05" db="EMBL/GenBank/DDBJ databases">
        <title>Actinoplanes sp. NEAU-A12 genome sequencing.</title>
        <authorList>
            <person name="Wang Z.-S."/>
        </authorList>
    </citation>
    <scope>NUCLEOTIDE SEQUENCE [LARGE SCALE GENOMIC DNA]</scope>
    <source>
        <strain evidence="2 3">NEAU-A12</strain>
    </source>
</reference>
<dbReference type="EMBL" id="JASCTH010000005">
    <property type="protein sequence ID" value="MDI6098719.1"/>
    <property type="molecule type" value="Genomic_DNA"/>
</dbReference>
<dbReference type="PROSITE" id="PS50902">
    <property type="entry name" value="FLAVODOXIN_LIKE"/>
    <property type="match status" value="1"/>
</dbReference>
<evidence type="ECO:0000313" key="3">
    <source>
        <dbReference type="Proteomes" id="UP001241758"/>
    </source>
</evidence>
<dbReference type="InterPro" id="IPR001226">
    <property type="entry name" value="Flavodoxin_CS"/>
</dbReference>
<comment type="caution">
    <text evidence="2">The sequence shown here is derived from an EMBL/GenBank/DDBJ whole genome shotgun (WGS) entry which is preliminary data.</text>
</comment>
<dbReference type="SUPFAM" id="SSF52218">
    <property type="entry name" value="Flavoproteins"/>
    <property type="match status" value="1"/>
</dbReference>